<organism evidence="1 2">
    <name type="scientific">Candidatus Gottesmanbacteria bacterium GW2011_GWB1_49_7</name>
    <dbReference type="NCBI Taxonomy" id="1618448"/>
    <lineage>
        <taxon>Bacteria</taxon>
        <taxon>Candidatus Gottesmaniibacteriota</taxon>
    </lineage>
</organism>
<evidence type="ECO:0000313" key="2">
    <source>
        <dbReference type="Proteomes" id="UP000034588"/>
    </source>
</evidence>
<name>A0A0G1W1T8_9BACT</name>
<evidence type="ECO:0000313" key="1">
    <source>
        <dbReference type="EMBL" id="KKW12555.1"/>
    </source>
</evidence>
<protein>
    <submittedName>
        <fullName evidence="1">Uncharacterized protein</fullName>
    </submittedName>
</protein>
<dbReference type="AlphaFoldDB" id="A0A0G1W1T8"/>
<reference evidence="1 2" key="1">
    <citation type="journal article" date="2015" name="Nature">
        <title>rRNA introns, odd ribosomes, and small enigmatic genomes across a large radiation of phyla.</title>
        <authorList>
            <person name="Brown C.T."/>
            <person name="Hug L.A."/>
            <person name="Thomas B.C."/>
            <person name="Sharon I."/>
            <person name="Castelle C.J."/>
            <person name="Singh A."/>
            <person name="Wilkins M.J."/>
            <person name="Williams K.H."/>
            <person name="Banfield J.F."/>
        </authorList>
    </citation>
    <scope>NUCLEOTIDE SEQUENCE [LARGE SCALE GENOMIC DNA]</scope>
</reference>
<dbReference type="EMBL" id="LCQD01000011">
    <property type="protein sequence ID" value="KKW12555.1"/>
    <property type="molecule type" value="Genomic_DNA"/>
</dbReference>
<proteinExistence type="predicted"/>
<comment type="caution">
    <text evidence="1">The sequence shown here is derived from an EMBL/GenBank/DDBJ whole genome shotgun (WGS) entry which is preliminary data.</text>
</comment>
<accession>A0A0G1W1T8</accession>
<gene>
    <name evidence="1" type="ORF">UY48_C0011G0002</name>
</gene>
<dbReference type="Proteomes" id="UP000034588">
    <property type="component" value="Unassembled WGS sequence"/>
</dbReference>
<sequence length="120" mass="12977">MSELLPNMQFAKMTMTLTTDKSLYHVPDNGATVPYMAFEPQVIRLCNPSTTTSGLFNLFDTDVSNSAITSSGAPLFSHMLGPGENAVFKGSELVGLRFFYDVNVVCLLASVNVQISGALY</sequence>